<organism evidence="1 2">
    <name type="scientific">Taklimakanibacter albus</name>
    <dbReference type="NCBI Taxonomy" id="2800327"/>
    <lineage>
        <taxon>Bacteria</taxon>
        <taxon>Pseudomonadati</taxon>
        <taxon>Pseudomonadota</taxon>
        <taxon>Alphaproteobacteria</taxon>
        <taxon>Hyphomicrobiales</taxon>
        <taxon>Aestuariivirgaceae</taxon>
        <taxon>Taklimakanibacter</taxon>
    </lineage>
</organism>
<sequence>MLSACGDGSKQFTTEGLIAPPIHCLTDPRILGEAEKLDPIDEGNGCQVPNPWKMYSVAGVQFSQPATLNCSVTQPLHDWMSGTVQPAAEQAFGSQVTGITVAASYSCRARNNKRGAKMSEHGFGNAIDISSFTLADGRKITVKQGWRGEGDEREFLRQIRQDACGEFMTVLGPGSDRYHGDHFHLDLASRRSGKAYCK</sequence>
<gene>
    <name evidence="1" type="ORF">JHL16_03920</name>
</gene>
<reference evidence="1" key="1">
    <citation type="submission" date="2021-01" db="EMBL/GenBank/DDBJ databases">
        <authorList>
            <person name="Sun Q."/>
        </authorList>
    </citation>
    <scope>NUCLEOTIDE SEQUENCE</scope>
    <source>
        <strain evidence="1">YIM B02566</strain>
    </source>
</reference>
<dbReference type="EMBL" id="JAENHL010000004">
    <property type="protein sequence ID" value="MBK1865486.1"/>
    <property type="molecule type" value="Genomic_DNA"/>
</dbReference>
<dbReference type="Proteomes" id="UP000616151">
    <property type="component" value="Unassembled WGS sequence"/>
</dbReference>
<keyword evidence="2" id="KW-1185">Reference proteome</keyword>
<evidence type="ECO:0000313" key="2">
    <source>
        <dbReference type="Proteomes" id="UP000616151"/>
    </source>
</evidence>
<evidence type="ECO:0000313" key="1">
    <source>
        <dbReference type="EMBL" id="MBK1865486.1"/>
    </source>
</evidence>
<comment type="caution">
    <text evidence="1">The sequence shown here is derived from an EMBL/GenBank/DDBJ whole genome shotgun (WGS) entry which is preliminary data.</text>
</comment>
<protein>
    <submittedName>
        <fullName evidence="1">Extensin family protein</fullName>
    </submittedName>
</protein>
<proteinExistence type="predicted"/>
<accession>A0ACC5QYL9</accession>
<name>A0ACC5QYL9_9HYPH</name>